<gene>
    <name evidence="1" type="ORF">DSO57_1034432</name>
</gene>
<sequence length="482" mass="54272">MQFLMEPRIDTPPTSSIKSGVLIHLLSNSTIDLKQRVFVTSNGRVDYFGDSPMAMLLTMYTLQHQSPEKLASLHLSRVPVVQPSFSAQPVVGGNGLAECVANYFRHFHPYFPVVHKAKFLKRLAEVPPVLVNMVCAIGAGYSPHLSTLRGWCTSQAVTQLRYAQCSVGTMTAMLLMANYQHAPGEFIHGWAYLGYAIRMAYALGLDRASPSMINRDDAEIRRRVWWCLHILDKLYAFSLNRPWTIDARITSPSLPRLINPDLVLDTPEERAESACSLAFTRHLAELCDLMCLMVRKFKFTEVHIATKESEFLAQATARHLDLWSNKVEAAYHKIAARYPNANTRLFTLNLRLIYYGTLVQLFQSVSPEHHLRCTHAANNAILLAASLGQEFNLHSITYKFYALSSAIMIQIRNCRSTDQTLAAASNANLQIGLHLLKAAIPFYPLAREFHRLASLLAQAELIPIHQNVSFLFSNFNMPILTQ</sequence>
<organism evidence="1 2">
    <name type="scientific">Entomophthora muscae</name>
    <dbReference type="NCBI Taxonomy" id="34485"/>
    <lineage>
        <taxon>Eukaryota</taxon>
        <taxon>Fungi</taxon>
        <taxon>Fungi incertae sedis</taxon>
        <taxon>Zoopagomycota</taxon>
        <taxon>Entomophthoromycotina</taxon>
        <taxon>Entomophthoromycetes</taxon>
        <taxon>Entomophthorales</taxon>
        <taxon>Entomophthoraceae</taxon>
        <taxon>Entomophthora</taxon>
    </lineage>
</organism>
<dbReference type="EMBL" id="QTSX02005966">
    <property type="protein sequence ID" value="KAJ9056314.1"/>
    <property type="molecule type" value="Genomic_DNA"/>
</dbReference>
<keyword evidence="2" id="KW-1185">Reference proteome</keyword>
<protein>
    <submittedName>
        <fullName evidence="1">Uncharacterized protein</fullName>
    </submittedName>
</protein>
<dbReference type="Proteomes" id="UP001165960">
    <property type="component" value="Unassembled WGS sequence"/>
</dbReference>
<evidence type="ECO:0000313" key="2">
    <source>
        <dbReference type="Proteomes" id="UP001165960"/>
    </source>
</evidence>
<comment type="caution">
    <text evidence="1">The sequence shown here is derived from an EMBL/GenBank/DDBJ whole genome shotgun (WGS) entry which is preliminary data.</text>
</comment>
<reference evidence="1" key="1">
    <citation type="submission" date="2022-04" db="EMBL/GenBank/DDBJ databases">
        <title>Genome of the entomopathogenic fungus Entomophthora muscae.</title>
        <authorList>
            <person name="Elya C."/>
            <person name="Lovett B.R."/>
            <person name="Lee E."/>
            <person name="Macias A.M."/>
            <person name="Hajek A.E."/>
            <person name="De Bivort B.L."/>
            <person name="Kasson M.T."/>
            <person name="De Fine Licht H.H."/>
            <person name="Stajich J.E."/>
        </authorList>
    </citation>
    <scope>NUCLEOTIDE SEQUENCE</scope>
    <source>
        <strain evidence="1">Berkeley</strain>
    </source>
</reference>
<evidence type="ECO:0000313" key="1">
    <source>
        <dbReference type="EMBL" id="KAJ9056314.1"/>
    </source>
</evidence>
<proteinExistence type="predicted"/>
<accession>A0ACC2S1X0</accession>
<name>A0ACC2S1X0_9FUNG</name>